<dbReference type="EMBL" id="CAXIXY010000004">
    <property type="protein sequence ID" value="CAL2083102.1"/>
    <property type="molecule type" value="Genomic_DNA"/>
</dbReference>
<dbReference type="GO" id="GO:0008889">
    <property type="term" value="F:glycerophosphodiester phosphodiesterase activity"/>
    <property type="evidence" value="ECO:0007669"/>
    <property type="project" value="UniProtKB-EC"/>
</dbReference>
<comment type="caution">
    <text evidence="2">The sequence shown here is derived from an EMBL/GenBank/DDBJ whole genome shotgun (WGS) entry which is preliminary data.</text>
</comment>
<keyword evidence="3" id="KW-1185">Reference proteome</keyword>
<evidence type="ECO:0000313" key="3">
    <source>
        <dbReference type="Proteomes" id="UP001497416"/>
    </source>
</evidence>
<dbReference type="InterPro" id="IPR030395">
    <property type="entry name" value="GP_PDE_dom"/>
</dbReference>
<dbReference type="Pfam" id="PF03009">
    <property type="entry name" value="GDPD"/>
    <property type="match status" value="1"/>
</dbReference>
<evidence type="ECO:0000259" key="1">
    <source>
        <dbReference type="PROSITE" id="PS51704"/>
    </source>
</evidence>
<keyword evidence="2" id="KW-0378">Hydrolase</keyword>
<gene>
    <name evidence="2" type="ORF">T190607A01A_20079</name>
</gene>
<dbReference type="PANTHER" id="PTHR46320">
    <property type="entry name" value="GLYCEROPHOSPHODIESTER PHOSPHODIESTERASE 1"/>
    <property type="match status" value="1"/>
</dbReference>
<name>A0ABM9NXN0_9FLAO</name>
<dbReference type="Proteomes" id="UP001497416">
    <property type="component" value="Unassembled WGS sequence"/>
</dbReference>
<dbReference type="InterPro" id="IPR017946">
    <property type="entry name" value="PLC-like_Pdiesterase_TIM-brl"/>
</dbReference>
<reference evidence="2 3" key="1">
    <citation type="submission" date="2024-05" db="EMBL/GenBank/DDBJ databases">
        <authorList>
            <person name="Duchaud E."/>
        </authorList>
    </citation>
    <scope>NUCLEOTIDE SEQUENCE [LARGE SCALE GENOMIC DNA]</scope>
    <source>
        <strain evidence="2">Ena-SAMPLE-TAB-13-05-2024-13:56:06:370-140302</strain>
    </source>
</reference>
<dbReference type="Gene3D" id="3.20.20.190">
    <property type="entry name" value="Phosphatidylinositol (PI) phosphodiesterase"/>
    <property type="match status" value="1"/>
</dbReference>
<protein>
    <submittedName>
        <fullName evidence="2">Glycerophosphoryl diester phosphodiesterase</fullName>
        <ecNumber evidence="2">3.1.4.46</ecNumber>
    </submittedName>
</protein>
<dbReference type="PROSITE" id="PS51704">
    <property type="entry name" value="GP_PDE"/>
    <property type="match status" value="1"/>
</dbReference>
<dbReference type="PANTHER" id="PTHR46320:SF1">
    <property type="entry name" value="GLYCEROPHOSPHODIESTER PHOSPHODIESTERASE 1"/>
    <property type="match status" value="1"/>
</dbReference>
<dbReference type="EC" id="3.1.4.46" evidence="2"/>
<organism evidence="2 3">
    <name type="scientific">Tenacibaculum platacis</name>
    <dbReference type="NCBI Taxonomy" id="3137852"/>
    <lineage>
        <taxon>Bacteria</taxon>
        <taxon>Pseudomonadati</taxon>
        <taxon>Bacteroidota</taxon>
        <taxon>Flavobacteriia</taxon>
        <taxon>Flavobacteriales</taxon>
        <taxon>Flavobacteriaceae</taxon>
        <taxon>Tenacibaculum</taxon>
    </lineage>
</organism>
<feature type="domain" description="GP-PDE" evidence="1">
    <location>
        <begin position="57"/>
        <end position="299"/>
    </location>
</feature>
<sequence length="304" mass="33599">MRVIKIMTVLVIGSIGFFCCKTKDNTSGQQQAKEKQISANEKKFITSFEQWNQTLEPLVSAHRGGPYPGFPENAIETFQNIVNQTPTVIECDVSMTKDSVLVLMHDRNLDRTTTGEGAIKEATFTELQQLTLVDNDGNKTSFKIPTLDEVLAWGKGKVLFTLDVKRGVPYDKVIEAVEKHNAVSYAAVITYRIQDAVEVHKLNKDVIISVSAGSEGALEQIEKAELPVDKLLGFVGTRQPEKSHYEKLKKFGIRTILGTLGNLDKSAVAKGDDNVYLTYIENGANIIATDRPLEVVKVLAEAKK</sequence>
<accession>A0ABM9NXN0</accession>
<dbReference type="SUPFAM" id="SSF51695">
    <property type="entry name" value="PLC-like phosphodiesterases"/>
    <property type="match status" value="1"/>
</dbReference>
<dbReference type="RefSeq" id="WP_348711447.1">
    <property type="nucleotide sequence ID" value="NZ_CAXIXY010000004.1"/>
</dbReference>
<dbReference type="CDD" id="cd08566">
    <property type="entry name" value="GDPD_AtGDE_like"/>
    <property type="match status" value="1"/>
</dbReference>
<proteinExistence type="predicted"/>
<evidence type="ECO:0000313" key="2">
    <source>
        <dbReference type="EMBL" id="CAL2083102.1"/>
    </source>
</evidence>